<proteinExistence type="predicted"/>
<keyword evidence="3" id="KW-1133">Transmembrane helix</keyword>
<dbReference type="InterPro" id="IPR018378">
    <property type="entry name" value="C-type_lectin_CS"/>
</dbReference>
<keyword evidence="3" id="KW-0472">Membrane</keyword>
<dbReference type="InterPro" id="IPR016187">
    <property type="entry name" value="CTDL_fold"/>
</dbReference>
<comment type="caution">
    <text evidence="5">The sequence shown here is derived from an EMBL/GenBank/DDBJ whole genome shotgun (WGS) entry which is preliminary data.</text>
</comment>
<reference evidence="5 6" key="1">
    <citation type="journal article" date="2018" name="Sci. Rep.">
        <title>Genomic signatures of local adaptation to the degree of environmental predictability in rotifers.</title>
        <authorList>
            <person name="Franch-Gras L."/>
            <person name="Hahn C."/>
            <person name="Garcia-Roger E.M."/>
            <person name="Carmona M.J."/>
            <person name="Serra M."/>
            <person name="Gomez A."/>
        </authorList>
    </citation>
    <scope>NUCLEOTIDE SEQUENCE [LARGE SCALE GENOMIC DNA]</scope>
    <source>
        <strain evidence="5">HYR1</strain>
    </source>
</reference>
<dbReference type="PANTHER" id="PTHR22803">
    <property type="entry name" value="MANNOSE, PHOSPHOLIPASE, LECTIN RECEPTOR RELATED"/>
    <property type="match status" value="1"/>
</dbReference>
<evidence type="ECO:0000256" key="2">
    <source>
        <dbReference type="SAM" id="MobiDB-lite"/>
    </source>
</evidence>
<evidence type="ECO:0000256" key="3">
    <source>
        <dbReference type="SAM" id="Phobius"/>
    </source>
</evidence>
<dbReference type="OrthoDB" id="7357196at2759"/>
<keyword evidence="1" id="KW-1015">Disulfide bond</keyword>
<feature type="non-terminal residue" evidence="5">
    <location>
        <position position="1"/>
    </location>
</feature>
<keyword evidence="5" id="KW-0675">Receptor</keyword>
<feature type="domain" description="C-type lectin" evidence="4">
    <location>
        <begin position="20"/>
        <end position="135"/>
    </location>
</feature>
<dbReference type="STRING" id="10195.A0A3M7SGX9"/>
<evidence type="ECO:0000313" key="6">
    <source>
        <dbReference type="Proteomes" id="UP000276133"/>
    </source>
</evidence>
<dbReference type="InterPro" id="IPR016186">
    <property type="entry name" value="C-type_lectin-like/link_sf"/>
</dbReference>
<keyword evidence="3" id="KW-0812">Transmembrane</keyword>
<dbReference type="Pfam" id="PF00059">
    <property type="entry name" value="Lectin_C"/>
    <property type="match status" value="2"/>
</dbReference>
<dbReference type="Gene3D" id="3.10.100.10">
    <property type="entry name" value="Mannose-Binding Protein A, subunit A"/>
    <property type="match status" value="2"/>
</dbReference>
<dbReference type="SUPFAM" id="SSF56436">
    <property type="entry name" value="C-type lectin-like"/>
    <property type="match status" value="2"/>
</dbReference>
<sequence length="385" mass="42738">SNVPLVSSGCSKPGYFSLDNGKNCYQLYLNEKKWSDAKQFCQQNDAAELATVSDGFEQAFMNLLTYVKTNADPWIGLQKNNDNSFYWSDGWPVTFVNWGENLLDVSSNSNCYYIQSKNGLWNTTSCDDLKPFICKITTEPIPIITPPPPGYCPDNWQEFGSFCYKFDVNFRSYGDAKLDCYQQGAYLVTIHSNEELEFVTSISSTSTISAGPIWIGLEKNQISNSYVWQDGRPLEFLSFANSVQSQPCVYMSDNKWYDSECFYSKKRYTCKLPRIVTTVSTLSTSTTKSVTNPGSSNSSTSSTSHSTSKTQNSTIETSIQSTSTKEFTTLTQSNSSFEADTNKNSELGGGTIFLIIVLVIGGIVVVGVLSMKVTIIKGMSSPIYE</sequence>
<name>A0A3M7SGX9_BRAPC</name>
<feature type="region of interest" description="Disordered" evidence="2">
    <location>
        <begin position="285"/>
        <end position="321"/>
    </location>
</feature>
<dbReference type="InterPro" id="IPR050111">
    <property type="entry name" value="C-type_lectin/snaclec_domain"/>
</dbReference>
<gene>
    <name evidence="5" type="ORF">BpHYR1_032807</name>
</gene>
<feature type="transmembrane region" description="Helical" evidence="3">
    <location>
        <begin position="347"/>
        <end position="369"/>
    </location>
</feature>
<dbReference type="AlphaFoldDB" id="A0A3M7SGX9"/>
<dbReference type="InterPro" id="IPR001304">
    <property type="entry name" value="C-type_lectin-like"/>
</dbReference>
<dbReference type="CDD" id="cd00037">
    <property type="entry name" value="CLECT"/>
    <property type="match status" value="2"/>
</dbReference>
<dbReference type="PROSITE" id="PS00615">
    <property type="entry name" value="C_TYPE_LECTIN_1"/>
    <property type="match status" value="1"/>
</dbReference>
<keyword evidence="6" id="KW-1185">Reference proteome</keyword>
<dbReference type="Proteomes" id="UP000276133">
    <property type="component" value="Unassembled WGS sequence"/>
</dbReference>
<feature type="domain" description="C-type lectin" evidence="4">
    <location>
        <begin position="159"/>
        <end position="261"/>
    </location>
</feature>
<evidence type="ECO:0000256" key="1">
    <source>
        <dbReference type="ARBA" id="ARBA00023157"/>
    </source>
</evidence>
<dbReference type="SMART" id="SM00034">
    <property type="entry name" value="CLECT"/>
    <property type="match status" value="2"/>
</dbReference>
<dbReference type="EMBL" id="REGN01001391">
    <property type="protein sequence ID" value="RNA34979.1"/>
    <property type="molecule type" value="Genomic_DNA"/>
</dbReference>
<protein>
    <submittedName>
        <fullName evidence="5">Macrophage mannose receptor 1-like</fullName>
    </submittedName>
</protein>
<dbReference type="PROSITE" id="PS50041">
    <property type="entry name" value="C_TYPE_LECTIN_2"/>
    <property type="match status" value="2"/>
</dbReference>
<evidence type="ECO:0000313" key="5">
    <source>
        <dbReference type="EMBL" id="RNA34979.1"/>
    </source>
</evidence>
<organism evidence="5 6">
    <name type="scientific">Brachionus plicatilis</name>
    <name type="common">Marine rotifer</name>
    <name type="synonym">Brachionus muelleri</name>
    <dbReference type="NCBI Taxonomy" id="10195"/>
    <lineage>
        <taxon>Eukaryota</taxon>
        <taxon>Metazoa</taxon>
        <taxon>Spiralia</taxon>
        <taxon>Gnathifera</taxon>
        <taxon>Rotifera</taxon>
        <taxon>Eurotatoria</taxon>
        <taxon>Monogononta</taxon>
        <taxon>Pseudotrocha</taxon>
        <taxon>Ploima</taxon>
        <taxon>Brachionidae</taxon>
        <taxon>Brachionus</taxon>
    </lineage>
</organism>
<evidence type="ECO:0000259" key="4">
    <source>
        <dbReference type="PROSITE" id="PS50041"/>
    </source>
</evidence>
<accession>A0A3M7SGX9</accession>